<dbReference type="GO" id="GO:0016208">
    <property type="term" value="F:AMP binding"/>
    <property type="evidence" value="ECO:0007669"/>
    <property type="project" value="TreeGrafter"/>
</dbReference>
<evidence type="ECO:0000256" key="7">
    <source>
        <dbReference type="ARBA" id="ARBA00022490"/>
    </source>
</evidence>
<dbReference type="GO" id="GO:0006166">
    <property type="term" value="P:purine ribonucleoside salvage"/>
    <property type="evidence" value="ECO:0007669"/>
    <property type="project" value="UniProtKB-KW"/>
</dbReference>
<dbReference type="SUPFAM" id="SSF53271">
    <property type="entry name" value="PRTase-like"/>
    <property type="match status" value="1"/>
</dbReference>
<reference evidence="12" key="1">
    <citation type="submission" date="2018-10" db="EMBL/GenBank/DDBJ databases">
        <authorList>
            <person name="Gruber-Vodicka H."/>
            <person name="Jaeckle O."/>
        </authorList>
    </citation>
    <scope>NUCLEOTIDE SEQUENCE</scope>
</reference>
<comment type="catalytic activity">
    <reaction evidence="1">
        <text>AMP + diphosphate = 5-phospho-alpha-D-ribose 1-diphosphate + adenine</text>
        <dbReference type="Rhea" id="RHEA:16609"/>
        <dbReference type="ChEBI" id="CHEBI:16708"/>
        <dbReference type="ChEBI" id="CHEBI:33019"/>
        <dbReference type="ChEBI" id="CHEBI:58017"/>
        <dbReference type="ChEBI" id="CHEBI:456215"/>
        <dbReference type="EC" id="2.4.2.7"/>
    </reaction>
</comment>
<dbReference type="InterPro" id="IPR029057">
    <property type="entry name" value="PRTase-like"/>
</dbReference>
<dbReference type="EMBL" id="LR026963">
    <property type="protein sequence ID" value="VBB69207.1"/>
    <property type="molecule type" value="Genomic_DNA"/>
</dbReference>
<dbReference type="UniPathway" id="UPA00588">
    <property type="reaction ID" value="UER00646"/>
</dbReference>
<evidence type="ECO:0000256" key="1">
    <source>
        <dbReference type="ARBA" id="ARBA00000868"/>
    </source>
</evidence>
<evidence type="ECO:0000256" key="8">
    <source>
        <dbReference type="ARBA" id="ARBA00022676"/>
    </source>
</evidence>
<dbReference type="PANTHER" id="PTHR32315:SF3">
    <property type="entry name" value="ADENINE PHOSPHORIBOSYLTRANSFERASE"/>
    <property type="match status" value="1"/>
</dbReference>
<evidence type="ECO:0000256" key="5">
    <source>
        <dbReference type="ARBA" id="ARBA00008391"/>
    </source>
</evidence>
<protein>
    <recommendedName>
        <fullName evidence="6">adenine phosphoribosyltransferase</fullName>
        <ecNumber evidence="6">2.4.2.7</ecNumber>
    </recommendedName>
</protein>
<sequence length="171" mass="18699">MDLKDYIRGIPDFPKPGIYFYDISTLFAHPVAWQRTMECLAQAVRAHKPDVLAGIESRGLPVAASLALKLGCGFIMIRKKGKLPGPTSRCEYALEYGSDILEIQRNILEPKQRVVVLDDLLATGSTMNAAITLLKVVGVEPVAAACIIELAFLNGRLKLDVPCTVLVSYAR</sequence>
<organism evidence="12">
    <name type="scientific">invertebrate metagenome</name>
    <dbReference type="NCBI Taxonomy" id="1711999"/>
    <lineage>
        <taxon>unclassified sequences</taxon>
        <taxon>metagenomes</taxon>
        <taxon>organismal metagenomes</taxon>
    </lineage>
</organism>
<dbReference type="GO" id="GO:0003999">
    <property type="term" value="F:adenine phosphoribosyltransferase activity"/>
    <property type="evidence" value="ECO:0007669"/>
    <property type="project" value="UniProtKB-EC"/>
</dbReference>
<evidence type="ECO:0000259" key="11">
    <source>
        <dbReference type="Pfam" id="PF00156"/>
    </source>
</evidence>
<dbReference type="HAMAP" id="MF_00004">
    <property type="entry name" value="Aden_phosphoribosyltr"/>
    <property type="match status" value="1"/>
</dbReference>
<comment type="similarity">
    <text evidence="5">Belongs to the purine/pyrimidine phosphoribosyltransferase family.</text>
</comment>
<evidence type="ECO:0000256" key="9">
    <source>
        <dbReference type="ARBA" id="ARBA00022679"/>
    </source>
</evidence>
<dbReference type="GO" id="GO:0044209">
    <property type="term" value="P:AMP salvage"/>
    <property type="evidence" value="ECO:0007669"/>
    <property type="project" value="UniProtKB-UniPathway"/>
</dbReference>
<dbReference type="Gene3D" id="3.40.50.2020">
    <property type="match status" value="1"/>
</dbReference>
<dbReference type="InterPro" id="IPR005764">
    <property type="entry name" value="Ade_phspho_trans"/>
</dbReference>
<dbReference type="CDD" id="cd06223">
    <property type="entry name" value="PRTases_typeI"/>
    <property type="match status" value="1"/>
</dbReference>
<dbReference type="NCBIfam" id="NF002636">
    <property type="entry name" value="PRK02304.1-5"/>
    <property type="match status" value="1"/>
</dbReference>
<dbReference type="GO" id="GO:0005737">
    <property type="term" value="C:cytoplasm"/>
    <property type="evidence" value="ECO:0007669"/>
    <property type="project" value="UniProtKB-SubCell"/>
</dbReference>
<comment type="function">
    <text evidence="2">Catalyzes a salvage reaction resulting in the formation of AMP, that is energically less costly than de novo synthesis.</text>
</comment>
<evidence type="ECO:0000256" key="3">
    <source>
        <dbReference type="ARBA" id="ARBA00004496"/>
    </source>
</evidence>
<dbReference type="InterPro" id="IPR050054">
    <property type="entry name" value="UPRTase/APRTase"/>
</dbReference>
<comment type="pathway">
    <text evidence="4">Purine metabolism; AMP biosynthesis via salvage pathway; AMP from adenine: step 1/1.</text>
</comment>
<dbReference type="GO" id="GO:0006168">
    <property type="term" value="P:adenine salvage"/>
    <property type="evidence" value="ECO:0007669"/>
    <property type="project" value="InterPro"/>
</dbReference>
<name>A0A484H5E0_9ZZZZ</name>
<evidence type="ECO:0000256" key="4">
    <source>
        <dbReference type="ARBA" id="ARBA00004659"/>
    </source>
</evidence>
<proteinExistence type="inferred from homology"/>
<dbReference type="AlphaFoldDB" id="A0A484H5E0"/>
<keyword evidence="7" id="KW-0963">Cytoplasm</keyword>
<dbReference type="PANTHER" id="PTHR32315">
    <property type="entry name" value="ADENINE PHOSPHORIBOSYLTRANSFERASE"/>
    <property type="match status" value="1"/>
</dbReference>
<dbReference type="EC" id="2.4.2.7" evidence="6"/>
<evidence type="ECO:0000256" key="10">
    <source>
        <dbReference type="ARBA" id="ARBA00022726"/>
    </source>
</evidence>
<keyword evidence="8 12" id="KW-0328">Glycosyltransferase</keyword>
<dbReference type="InterPro" id="IPR000836">
    <property type="entry name" value="PRTase_dom"/>
</dbReference>
<evidence type="ECO:0000313" key="12">
    <source>
        <dbReference type="EMBL" id="VBB69207.1"/>
    </source>
</evidence>
<comment type="subcellular location">
    <subcellularLocation>
        <location evidence="3">Cytoplasm</location>
    </subcellularLocation>
</comment>
<evidence type="ECO:0000256" key="6">
    <source>
        <dbReference type="ARBA" id="ARBA00011893"/>
    </source>
</evidence>
<evidence type="ECO:0000256" key="2">
    <source>
        <dbReference type="ARBA" id="ARBA00003968"/>
    </source>
</evidence>
<keyword evidence="10" id="KW-0660">Purine salvage</keyword>
<dbReference type="GO" id="GO:0002055">
    <property type="term" value="F:adenine binding"/>
    <property type="evidence" value="ECO:0007669"/>
    <property type="project" value="TreeGrafter"/>
</dbReference>
<dbReference type="FunFam" id="3.40.50.2020:FF:000021">
    <property type="entry name" value="Adenine phosphoribosyltransferase"/>
    <property type="match status" value="1"/>
</dbReference>
<feature type="domain" description="Phosphoribosyltransferase" evidence="11">
    <location>
        <begin position="24"/>
        <end position="148"/>
    </location>
</feature>
<accession>A0A484H5E0</accession>
<dbReference type="Pfam" id="PF00156">
    <property type="entry name" value="Pribosyltran"/>
    <property type="match status" value="1"/>
</dbReference>
<gene>
    <name evidence="12" type="ORF">RIEGSTA812A_PEG_680</name>
</gene>
<keyword evidence="9 12" id="KW-0808">Transferase</keyword>